<evidence type="ECO:0000313" key="2">
    <source>
        <dbReference type="EMBL" id="KAL0579927.1"/>
    </source>
</evidence>
<evidence type="ECO:0000256" key="1">
    <source>
        <dbReference type="SAM" id="SignalP"/>
    </source>
</evidence>
<accession>A0ABR3FWQ1</accession>
<gene>
    <name evidence="2" type="ORF">V5O48_002098</name>
</gene>
<proteinExistence type="predicted"/>
<sequence length="118" mass="12938">MDFSTAATLALSAPLLIGGVVRQYPPLWPAWHDFQKSRGESHTDSEFVRRLVGCMDFVFAGMMLNHPTRLFGASMVSAILVMGVLKRMQDTGEGLWSAKEEFAMACLAGVIVSAEMLK</sequence>
<organism evidence="2 3">
    <name type="scientific">Marasmius crinis-equi</name>
    <dbReference type="NCBI Taxonomy" id="585013"/>
    <lineage>
        <taxon>Eukaryota</taxon>
        <taxon>Fungi</taxon>
        <taxon>Dikarya</taxon>
        <taxon>Basidiomycota</taxon>
        <taxon>Agaricomycotina</taxon>
        <taxon>Agaricomycetes</taxon>
        <taxon>Agaricomycetidae</taxon>
        <taxon>Agaricales</taxon>
        <taxon>Marasmiineae</taxon>
        <taxon>Marasmiaceae</taxon>
        <taxon>Marasmius</taxon>
    </lineage>
</organism>
<feature type="chain" id="PRO_5046145434" evidence="1">
    <location>
        <begin position="24"/>
        <end position="118"/>
    </location>
</feature>
<comment type="caution">
    <text evidence="2">The sequence shown here is derived from an EMBL/GenBank/DDBJ whole genome shotgun (WGS) entry which is preliminary data.</text>
</comment>
<evidence type="ECO:0000313" key="3">
    <source>
        <dbReference type="Proteomes" id="UP001465976"/>
    </source>
</evidence>
<protein>
    <submittedName>
        <fullName evidence="2">Uncharacterized protein</fullName>
    </submittedName>
</protein>
<keyword evidence="3" id="KW-1185">Reference proteome</keyword>
<dbReference type="EMBL" id="JBAHYK010000044">
    <property type="protein sequence ID" value="KAL0579927.1"/>
    <property type="molecule type" value="Genomic_DNA"/>
</dbReference>
<name>A0ABR3FWQ1_9AGAR</name>
<feature type="signal peptide" evidence="1">
    <location>
        <begin position="1"/>
        <end position="23"/>
    </location>
</feature>
<dbReference type="Proteomes" id="UP001465976">
    <property type="component" value="Unassembled WGS sequence"/>
</dbReference>
<keyword evidence="1" id="KW-0732">Signal</keyword>
<reference evidence="2 3" key="1">
    <citation type="submission" date="2024-02" db="EMBL/GenBank/DDBJ databases">
        <title>A draft genome for the cacao thread blight pathogen Marasmius crinis-equi.</title>
        <authorList>
            <person name="Cohen S.P."/>
            <person name="Baruah I.K."/>
            <person name="Amoako-Attah I."/>
            <person name="Bukari Y."/>
            <person name="Meinhardt L.W."/>
            <person name="Bailey B.A."/>
        </authorList>
    </citation>
    <scope>NUCLEOTIDE SEQUENCE [LARGE SCALE GENOMIC DNA]</scope>
    <source>
        <strain evidence="2 3">GH-76</strain>
    </source>
</reference>